<evidence type="ECO:0000313" key="2">
    <source>
        <dbReference type="EMBL" id="KEQ79006.1"/>
    </source>
</evidence>
<dbReference type="HOGENOM" id="CLU_1461026_0_0_1"/>
<proteinExistence type="predicted"/>
<keyword evidence="3" id="KW-1185">Reference proteome</keyword>
<feature type="compositionally biased region" description="Basic and acidic residues" evidence="1">
    <location>
        <begin position="75"/>
        <end position="92"/>
    </location>
</feature>
<dbReference type="Proteomes" id="UP000030706">
    <property type="component" value="Unassembled WGS sequence"/>
</dbReference>
<dbReference type="AlphaFoldDB" id="A0A074XWF0"/>
<dbReference type="GeneID" id="40749705"/>
<name>A0A074XWF0_AURPU</name>
<reference evidence="2 3" key="1">
    <citation type="journal article" date="2014" name="BMC Genomics">
        <title>Genome sequencing of four Aureobasidium pullulans varieties: biotechnological potential, stress tolerance, and description of new species.</title>
        <authorList>
            <person name="Gostin Ar C."/>
            <person name="Ohm R.A."/>
            <person name="Kogej T."/>
            <person name="Sonjak S."/>
            <person name="Turk M."/>
            <person name="Zajc J."/>
            <person name="Zalar P."/>
            <person name="Grube M."/>
            <person name="Sun H."/>
            <person name="Han J."/>
            <person name="Sharma A."/>
            <person name="Chiniquy J."/>
            <person name="Ngan C.Y."/>
            <person name="Lipzen A."/>
            <person name="Barry K."/>
            <person name="Grigoriev I.V."/>
            <person name="Gunde-Cimerman N."/>
        </authorList>
    </citation>
    <scope>NUCLEOTIDE SEQUENCE [LARGE SCALE GENOMIC DNA]</scope>
    <source>
        <strain evidence="2 3">EXF-150</strain>
    </source>
</reference>
<organism evidence="2 3">
    <name type="scientific">Aureobasidium pullulans EXF-150</name>
    <dbReference type="NCBI Taxonomy" id="1043002"/>
    <lineage>
        <taxon>Eukaryota</taxon>
        <taxon>Fungi</taxon>
        <taxon>Dikarya</taxon>
        <taxon>Ascomycota</taxon>
        <taxon>Pezizomycotina</taxon>
        <taxon>Dothideomycetes</taxon>
        <taxon>Dothideomycetidae</taxon>
        <taxon>Dothideales</taxon>
        <taxon>Saccotheciaceae</taxon>
        <taxon>Aureobasidium</taxon>
    </lineage>
</organism>
<accession>A0A074XWF0</accession>
<dbReference type="RefSeq" id="XP_029755193.1">
    <property type="nucleotide sequence ID" value="XM_029907399.1"/>
</dbReference>
<dbReference type="EMBL" id="KL585011">
    <property type="protein sequence ID" value="KEQ79006.1"/>
    <property type="molecule type" value="Genomic_DNA"/>
</dbReference>
<evidence type="ECO:0000256" key="1">
    <source>
        <dbReference type="SAM" id="MobiDB-lite"/>
    </source>
</evidence>
<protein>
    <submittedName>
        <fullName evidence="2">Uncharacterized protein</fullName>
    </submittedName>
</protein>
<sequence length="185" mass="20786">MLNPLRLVLETFGSALGGSPRRSLLSMLNIFEPFFSSTSLGGNNEKRTTRLVQLTELFARKEIAHIRTGDTGTRSTREVVDDRQRAVGDKSARSRNVGSPDVMAHVSPPTLGRHIVKPLVDEDMAVEQDQVSRCKWIRRMASEFWYNSARQGVEAYDDSTCFDAGSLVISEQHPSRELFNTKMIE</sequence>
<gene>
    <name evidence="2" type="ORF">M438DRAFT_360065</name>
</gene>
<feature type="region of interest" description="Disordered" evidence="1">
    <location>
        <begin position="69"/>
        <end position="105"/>
    </location>
</feature>
<evidence type="ECO:0000313" key="3">
    <source>
        <dbReference type="Proteomes" id="UP000030706"/>
    </source>
</evidence>